<dbReference type="EMBL" id="PKPP01002637">
    <property type="protein sequence ID" value="PWA74018.1"/>
    <property type="molecule type" value="Genomic_DNA"/>
</dbReference>
<reference evidence="1 2" key="1">
    <citation type="journal article" date="2018" name="Mol. Plant">
        <title>The genome of Artemisia annua provides insight into the evolution of Asteraceae family and artemisinin biosynthesis.</title>
        <authorList>
            <person name="Shen Q."/>
            <person name="Zhang L."/>
            <person name="Liao Z."/>
            <person name="Wang S."/>
            <person name="Yan T."/>
            <person name="Shi P."/>
            <person name="Liu M."/>
            <person name="Fu X."/>
            <person name="Pan Q."/>
            <person name="Wang Y."/>
            <person name="Lv Z."/>
            <person name="Lu X."/>
            <person name="Zhang F."/>
            <person name="Jiang W."/>
            <person name="Ma Y."/>
            <person name="Chen M."/>
            <person name="Hao X."/>
            <person name="Li L."/>
            <person name="Tang Y."/>
            <person name="Lv G."/>
            <person name="Zhou Y."/>
            <person name="Sun X."/>
            <person name="Brodelius P.E."/>
            <person name="Rose J.K.C."/>
            <person name="Tang K."/>
        </authorList>
    </citation>
    <scope>NUCLEOTIDE SEQUENCE [LARGE SCALE GENOMIC DNA]</scope>
    <source>
        <strain evidence="2">cv. Huhao1</strain>
        <tissue evidence="1">Leaf</tissue>
    </source>
</reference>
<gene>
    <name evidence="1" type="ORF">CTI12_AA137850</name>
</gene>
<protein>
    <submittedName>
        <fullName evidence="1">Uncharacterized protein</fullName>
    </submittedName>
</protein>
<sequence>MFPTPFGLVRGPGPFVAFWTDIVQWTGVSVLWTRVSMLCHPRGPGDYRPSRPGIPDPVLGWLLPRTNVGPAQLIA</sequence>
<keyword evidence="2" id="KW-1185">Reference proteome</keyword>
<comment type="caution">
    <text evidence="1">The sequence shown here is derived from an EMBL/GenBank/DDBJ whole genome shotgun (WGS) entry which is preliminary data.</text>
</comment>
<organism evidence="1 2">
    <name type="scientific">Artemisia annua</name>
    <name type="common">Sweet wormwood</name>
    <dbReference type="NCBI Taxonomy" id="35608"/>
    <lineage>
        <taxon>Eukaryota</taxon>
        <taxon>Viridiplantae</taxon>
        <taxon>Streptophyta</taxon>
        <taxon>Embryophyta</taxon>
        <taxon>Tracheophyta</taxon>
        <taxon>Spermatophyta</taxon>
        <taxon>Magnoliopsida</taxon>
        <taxon>eudicotyledons</taxon>
        <taxon>Gunneridae</taxon>
        <taxon>Pentapetalae</taxon>
        <taxon>asterids</taxon>
        <taxon>campanulids</taxon>
        <taxon>Asterales</taxon>
        <taxon>Asteraceae</taxon>
        <taxon>Asteroideae</taxon>
        <taxon>Anthemideae</taxon>
        <taxon>Artemisiinae</taxon>
        <taxon>Artemisia</taxon>
    </lineage>
</organism>
<accession>A0A2U1NKM8</accession>
<evidence type="ECO:0000313" key="1">
    <source>
        <dbReference type="EMBL" id="PWA74018.1"/>
    </source>
</evidence>
<proteinExistence type="predicted"/>
<dbReference type="Proteomes" id="UP000245207">
    <property type="component" value="Unassembled WGS sequence"/>
</dbReference>
<evidence type="ECO:0000313" key="2">
    <source>
        <dbReference type="Proteomes" id="UP000245207"/>
    </source>
</evidence>
<dbReference type="AlphaFoldDB" id="A0A2U1NKM8"/>
<name>A0A2U1NKM8_ARTAN</name>